<sequence length="1079" mass="104658">MAVSEALTHSHSDGTAKAPWRPHSLGGGRLGAAGPAAATVCWLSGGQLAVIPCGRFLRVYAFDADTAAGEGGGRGDGGRSRWRDAPLPVVRDLPLLRTLAGHDEDVTCVRAAPPAAAALSPLAVAMAAGGAGRPPVPAPPAASGAAGALCVSSSVDGTVRLWDAAAGILLRTVDVGHPVRLLVSLPVAVAGVDGPGSPSRALVYAILDRSVGVLDVGAGGLGAVNPLFGLSSPVAAAATTDGRTLVVAGRCDRLYVWRTGATDAGGEAVATPLAAGAPLSAAGGGGGAGGAWRRPRLLAVTHPYPVTALAVHPSSGAVAVGDSLGVVTVYHDIASSTGPSAGAEEGDDRIDGTALSSGTEPSWPTPPRAWMPGTPLRLPSTRFRVSTSHYHWEVVTALAYTPRGASLLSGAAEGIMVIWALAAGAPGGKTTLPRLGSAITGISVSPAAVGSAMTGGGPVYGLTLADNSVLVVAAADHRGVASVRGLGLPPAPPAFKADFLSAIQAAASRARQRHTSGSSQSWNTIIDGQLAAAAARAAAPASAGPMALLSGAALGLPATSVVVGGLGRALQVYDIWADAHVAAWPVSLRPIVHTTGSAGVLPYDAVDVVRRVAAAGGVLATVSAPLVPVAEASGEAAAEMLRFWARPPPPPGYTPPASSAAVVAAATATAAATAVAVAGGRVVHDAAEGVAAAAAAVAPPSLVARVRSPHGGAITAMAAHPSAAVVVTAAADGLLKVWQGVPLEASDPDEGNLEAAADAALRARLAAAAADADADAADGMDTGADGGGDGAARDADTSRLRWSCVAQTSYRHLPVGALAFSADGSMLAVGAGCLLVLYRVDLAGGAGGASAAATTADNGSGAPPPPPRLTVVRTCAHPPAGEHLVHVAFAHTSVVAVTRGGVPVPVAASRMAPRCWARAATFLPGPSPLGVDGGDDNVGGEGAAAVATPSRGSGAPPSPLLVVTSAYETRVLTPHRRPLPSRPAPAEAAAAAAAATDGASAAAAAAGAAADPAGAAADAVRRALAAAPAVEAAPPSGAVGGRGAAAAAAVGAAFGAGDAGAAVPVGVAATHFFRTLLGG</sequence>
<protein>
    <submittedName>
        <fullName evidence="1">Uncharacterized protein</fullName>
    </submittedName>
</protein>
<organism evidence="1 2">
    <name type="scientific">Pyropia yezoensis</name>
    <name type="common">Susabi-nori</name>
    <name type="synonym">Porphyra yezoensis</name>
    <dbReference type="NCBI Taxonomy" id="2788"/>
    <lineage>
        <taxon>Eukaryota</taxon>
        <taxon>Rhodophyta</taxon>
        <taxon>Bangiophyceae</taxon>
        <taxon>Bangiales</taxon>
        <taxon>Bangiaceae</taxon>
        <taxon>Pyropia</taxon>
    </lineage>
</organism>
<accession>A0ACC3BTC8</accession>
<evidence type="ECO:0000313" key="2">
    <source>
        <dbReference type="Proteomes" id="UP000798662"/>
    </source>
</evidence>
<proteinExistence type="predicted"/>
<evidence type="ECO:0000313" key="1">
    <source>
        <dbReference type="EMBL" id="KAK1860808.1"/>
    </source>
</evidence>
<keyword evidence="2" id="KW-1185">Reference proteome</keyword>
<reference evidence="1" key="1">
    <citation type="submission" date="2019-11" db="EMBL/GenBank/DDBJ databases">
        <title>Nori genome reveals adaptations in red seaweeds to the harsh intertidal environment.</title>
        <authorList>
            <person name="Wang D."/>
            <person name="Mao Y."/>
        </authorList>
    </citation>
    <scope>NUCLEOTIDE SEQUENCE</scope>
    <source>
        <tissue evidence="1">Gametophyte</tissue>
    </source>
</reference>
<gene>
    <name evidence="1" type="ORF">I4F81_003395</name>
</gene>
<comment type="caution">
    <text evidence="1">The sequence shown here is derived from an EMBL/GenBank/DDBJ whole genome shotgun (WGS) entry which is preliminary data.</text>
</comment>
<name>A0ACC3BTC8_PYRYE</name>
<dbReference type="EMBL" id="CM020618">
    <property type="protein sequence ID" value="KAK1860808.1"/>
    <property type="molecule type" value="Genomic_DNA"/>
</dbReference>
<dbReference type="Proteomes" id="UP000798662">
    <property type="component" value="Chromosome 1"/>
</dbReference>